<dbReference type="RefSeq" id="WP_198060129.1">
    <property type="nucleotide sequence ID" value="NZ_CP065856.1"/>
</dbReference>
<dbReference type="EMBL" id="CP065856">
    <property type="protein sequence ID" value="QPV61296.1"/>
    <property type="molecule type" value="Genomic_DNA"/>
</dbReference>
<evidence type="ECO:0000313" key="2">
    <source>
        <dbReference type="EMBL" id="QPV61296.1"/>
    </source>
</evidence>
<keyword evidence="3" id="KW-1185">Reference proteome</keyword>
<protein>
    <submittedName>
        <fullName evidence="2">Uncharacterized protein</fullName>
    </submittedName>
</protein>
<proteinExistence type="predicted"/>
<evidence type="ECO:0000313" key="3">
    <source>
        <dbReference type="Proteomes" id="UP000595001"/>
    </source>
</evidence>
<reference evidence="2 3" key="1">
    <citation type="submission" date="2020-12" db="EMBL/GenBank/DDBJ databases">
        <title>Halosimplex halophilum sp. nov. and Halosimplex salinum sp. nov., two new members of the genus Halosimplex.</title>
        <authorList>
            <person name="Cui H.L."/>
        </authorList>
    </citation>
    <scope>NUCLEOTIDE SEQUENCE [LARGE SCALE GENOMIC DNA]</scope>
    <source>
        <strain evidence="2 3">YGH94</strain>
    </source>
</reference>
<organism evidence="2 3">
    <name type="scientific">Halosimplex litoreum</name>
    <dbReference type="NCBI Taxonomy" id="1198301"/>
    <lineage>
        <taxon>Archaea</taxon>
        <taxon>Methanobacteriati</taxon>
        <taxon>Methanobacteriota</taxon>
        <taxon>Stenosarchaea group</taxon>
        <taxon>Halobacteria</taxon>
        <taxon>Halobacteriales</taxon>
        <taxon>Haloarculaceae</taxon>
        <taxon>Halosimplex</taxon>
    </lineage>
</organism>
<name>A0A7T3FV92_9EURY</name>
<accession>A0A7T3FV92</accession>
<dbReference type="AlphaFoldDB" id="A0A7T3FV92"/>
<sequence length="137" mass="14049">MPTARASPTAGPSPTVERRDVQPEPPAEFVAAAGTIGTAVGVACASAYVGCSISDVIRENTPCGAQYVDVFVPTVENVENTYREPPAALAVVRCTGDIDPGAIASDIQSELGDAWDDAQDVASDLIDGIGNIFNGVL</sequence>
<feature type="region of interest" description="Disordered" evidence="1">
    <location>
        <begin position="1"/>
        <end position="23"/>
    </location>
</feature>
<dbReference type="KEGG" id="hlt:I7X12_10990"/>
<dbReference type="GeneID" id="60589025"/>
<gene>
    <name evidence="2" type="ORF">I7X12_10990</name>
</gene>
<dbReference type="Proteomes" id="UP000595001">
    <property type="component" value="Chromosome"/>
</dbReference>
<evidence type="ECO:0000256" key="1">
    <source>
        <dbReference type="SAM" id="MobiDB-lite"/>
    </source>
</evidence>